<dbReference type="RefSeq" id="WP_183591398.1">
    <property type="nucleotide sequence ID" value="NZ_JACHWR010000001.1"/>
</dbReference>
<reference evidence="1 2" key="1">
    <citation type="submission" date="2020-08" db="EMBL/GenBank/DDBJ databases">
        <title>Sequencing the genomes of 1000 actinobacteria strains.</title>
        <authorList>
            <person name="Klenk H.-P."/>
        </authorList>
    </citation>
    <scope>NUCLEOTIDE SEQUENCE [LARGE SCALE GENOMIC DNA]</scope>
    <source>
        <strain evidence="1 2">DSM 105498</strain>
    </source>
</reference>
<evidence type="ECO:0008006" key="3">
    <source>
        <dbReference type="Google" id="ProtNLM"/>
    </source>
</evidence>
<dbReference type="EMBL" id="JACHWR010000001">
    <property type="protein sequence ID" value="MBB3041503.1"/>
    <property type="molecule type" value="Genomic_DNA"/>
</dbReference>
<dbReference type="Pfam" id="PF11662">
    <property type="entry name" value="DUF3263"/>
    <property type="match status" value="1"/>
</dbReference>
<gene>
    <name evidence="1" type="ORF">FHU40_001304</name>
</gene>
<evidence type="ECO:0000313" key="1">
    <source>
        <dbReference type="EMBL" id="MBB3041503.1"/>
    </source>
</evidence>
<accession>A0A7W4VU22</accession>
<organism evidence="1 2">
    <name type="scientific">Nocardioides soli</name>
    <dbReference type="NCBI Taxonomy" id="1036020"/>
    <lineage>
        <taxon>Bacteria</taxon>
        <taxon>Bacillati</taxon>
        <taxon>Actinomycetota</taxon>
        <taxon>Actinomycetes</taxon>
        <taxon>Propionibacteriales</taxon>
        <taxon>Nocardioidaceae</taxon>
        <taxon>Nocardioides</taxon>
    </lineage>
</organism>
<dbReference type="Proteomes" id="UP000589626">
    <property type="component" value="Unassembled WGS sequence"/>
</dbReference>
<evidence type="ECO:0000313" key="2">
    <source>
        <dbReference type="Proteomes" id="UP000589626"/>
    </source>
</evidence>
<dbReference type="AlphaFoldDB" id="A0A7W4VU22"/>
<name>A0A7W4VU22_9ACTN</name>
<sequence>MSAQTPAPAPHGGDELSDLDREILAFESDWVSHAGAKDEAVRERFALTPTGYHQLLNRLIDLPAAEAHAPRLVRRLRRRRAARQEQRSARRLASG</sequence>
<keyword evidence="2" id="KW-1185">Reference proteome</keyword>
<proteinExistence type="predicted"/>
<comment type="caution">
    <text evidence="1">The sequence shown here is derived from an EMBL/GenBank/DDBJ whole genome shotgun (WGS) entry which is preliminary data.</text>
</comment>
<protein>
    <recommendedName>
        <fullName evidence="3">DUF3263 domain-containing protein</fullName>
    </recommendedName>
</protein>
<dbReference type="InterPro" id="IPR021678">
    <property type="entry name" value="DUF3263"/>
</dbReference>